<comment type="caution">
    <text evidence="2">The sequence shown here is derived from an EMBL/GenBank/DDBJ whole genome shotgun (WGS) entry which is preliminary data.</text>
</comment>
<dbReference type="EMBL" id="CAUDKO010000003">
    <property type="protein sequence ID" value="CAJ0861922.1"/>
    <property type="molecule type" value="Genomic_DNA"/>
</dbReference>
<dbReference type="Proteomes" id="UP001190491">
    <property type="component" value="Unassembled WGS sequence"/>
</dbReference>
<accession>A0AAD2BXP0</accession>
<dbReference type="Pfam" id="PF10721">
    <property type="entry name" value="DUF2514"/>
    <property type="match status" value="1"/>
</dbReference>
<sequence length="174" mass="18158">MIPIPMKWVEYGIVALGLALAIYGGVRHVYNLGDTAGAARVQQQWDAAKLKAEQERNQAVEAARAEEQRRTNAQAEIANEATHQADAARDDARAAGIAADSLRARLAKFVAASRAARDSAAAGAGPTAGDPLDVLADVLGRADKRAGELAAYADASHIAGTACERAYDALSPSH</sequence>
<dbReference type="AlphaFoldDB" id="A0AAD2BXP0"/>
<gene>
    <name evidence="2" type="ORF">R77567_01600</name>
</gene>
<protein>
    <recommendedName>
        <fullName evidence="4">DUF2514 domain-containing protein</fullName>
    </recommendedName>
</protein>
<dbReference type="RefSeq" id="WP_316857003.1">
    <property type="nucleotide sequence ID" value="NZ_CAUDKO010000003.1"/>
</dbReference>
<evidence type="ECO:0000256" key="1">
    <source>
        <dbReference type="SAM" id="Coils"/>
    </source>
</evidence>
<keyword evidence="1" id="KW-0175">Coiled coil</keyword>
<evidence type="ECO:0008006" key="4">
    <source>
        <dbReference type="Google" id="ProtNLM"/>
    </source>
</evidence>
<evidence type="ECO:0000313" key="2">
    <source>
        <dbReference type="EMBL" id="CAJ0861922.1"/>
    </source>
</evidence>
<feature type="coiled-coil region" evidence="1">
    <location>
        <begin position="49"/>
        <end position="76"/>
    </location>
</feature>
<dbReference type="InterPro" id="IPR019659">
    <property type="entry name" value="DUF2514"/>
</dbReference>
<reference evidence="2" key="1">
    <citation type="submission" date="2023-07" db="EMBL/GenBank/DDBJ databases">
        <authorList>
            <person name="Peeters C."/>
        </authorList>
    </citation>
    <scope>NUCLEOTIDE SEQUENCE</scope>
    <source>
        <strain evidence="2">R-77567</strain>
    </source>
</reference>
<name>A0AAD2BXP0_9RALS</name>
<organism evidence="2 3">
    <name type="scientific">Ralstonia flatus</name>
    <dbReference type="NCBI Taxonomy" id="3058601"/>
    <lineage>
        <taxon>Bacteria</taxon>
        <taxon>Pseudomonadati</taxon>
        <taxon>Pseudomonadota</taxon>
        <taxon>Betaproteobacteria</taxon>
        <taxon>Burkholderiales</taxon>
        <taxon>Burkholderiaceae</taxon>
        <taxon>Ralstonia</taxon>
    </lineage>
</organism>
<proteinExistence type="predicted"/>
<evidence type="ECO:0000313" key="3">
    <source>
        <dbReference type="Proteomes" id="UP001190491"/>
    </source>
</evidence>